<protein>
    <submittedName>
        <fullName evidence="2">Uncharacterized protein</fullName>
    </submittedName>
</protein>
<reference evidence="2" key="2">
    <citation type="submission" date="2020-11" db="EMBL/GenBank/DDBJ databases">
        <authorList>
            <person name="McCartney M.A."/>
            <person name="Auch B."/>
            <person name="Kono T."/>
            <person name="Mallez S."/>
            <person name="Becker A."/>
            <person name="Gohl D.M."/>
            <person name="Silverstein K.A.T."/>
            <person name="Koren S."/>
            <person name="Bechman K.B."/>
            <person name="Herman A."/>
            <person name="Abrahante J.E."/>
            <person name="Garbe J."/>
        </authorList>
    </citation>
    <scope>NUCLEOTIDE SEQUENCE</scope>
    <source>
        <strain evidence="2">Duluth1</strain>
        <tissue evidence="2">Whole animal</tissue>
    </source>
</reference>
<dbReference type="EMBL" id="JAIWYP010000008">
    <property type="protein sequence ID" value="KAH3781059.1"/>
    <property type="molecule type" value="Genomic_DNA"/>
</dbReference>
<sequence>MTAASPCSQDLNKACKGNQHNDHYSMTWALTTDDISQSLQSGPEQSLQGKPTTMITIA</sequence>
<dbReference type="EMBL" id="JAIWYP010000008">
    <property type="protein sequence ID" value="KAH3781056.1"/>
    <property type="molecule type" value="Genomic_DNA"/>
</dbReference>
<evidence type="ECO:0000256" key="1">
    <source>
        <dbReference type="SAM" id="MobiDB-lite"/>
    </source>
</evidence>
<organism evidence="2 4">
    <name type="scientific">Dreissena polymorpha</name>
    <name type="common">Zebra mussel</name>
    <name type="synonym">Mytilus polymorpha</name>
    <dbReference type="NCBI Taxonomy" id="45954"/>
    <lineage>
        <taxon>Eukaryota</taxon>
        <taxon>Metazoa</taxon>
        <taxon>Spiralia</taxon>
        <taxon>Lophotrochozoa</taxon>
        <taxon>Mollusca</taxon>
        <taxon>Bivalvia</taxon>
        <taxon>Autobranchia</taxon>
        <taxon>Heteroconchia</taxon>
        <taxon>Euheterodonta</taxon>
        <taxon>Imparidentia</taxon>
        <taxon>Neoheterodontei</taxon>
        <taxon>Myida</taxon>
        <taxon>Dreissenoidea</taxon>
        <taxon>Dreissenidae</taxon>
        <taxon>Dreissena</taxon>
    </lineage>
</organism>
<comment type="caution">
    <text evidence="2">The sequence shown here is derived from an EMBL/GenBank/DDBJ whole genome shotgun (WGS) entry which is preliminary data.</text>
</comment>
<evidence type="ECO:0000313" key="2">
    <source>
        <dbReference type="EMBL" id="KAH3781056.1"/>
    </source>
</evidence>
<reference evidence="2" key="1">
    <citation type="journal article" date="2019" name="bioRxiv">
        <title>The Genome of the Zebra Mussel, Dreissena polymorpha: A Resource for Invasive Species Research.</title>
        <authorList>
            <person name="McCartney M.A."/>
            <person name="Auch B."/>
            <person name="Kono T."/>
            <person name="Mallez S."/>
            <person name="Zhang Y."/>
            <person name="Obille A."/>
            <person name="Becker A."/>
            <person name="Abrahante J.E."/>
            <person name="Garbe J."/>
            <person name="Badalamenti J.P."/>
            <person name="Herman A."/>
            <person name="Mangelson H."/>
            <person name="Liachko I."/>
            <person name="Sullivan S."/>
            <person name="Sone E.D."/>
            <person name="Koren S."/>
            <person name="Silverstein K.A.T."/>
            <person name="Beckman K.B."/>
            <person name="Gohl D.M."/>
        </authorList>
    </citation>
    <scope>NUCLEOTIDE SEQUENCE</scope>
    <source>
        <strain evidence="2">Duluth1</strain>
        <tissue evidence="2">Whole animal</tissue>
    </source>
</reference>
<evidence type="ECO:0000313" key="3">
    <source>
        <dbReference type="EMBL" id="KAH3781059.1"/>
    </source>
</evidence>
<dbReference type="AlphaFoldDB" id="A0A9D4IMD7"/>
<proteinExistence type="predicted"/>
<name>A0A9D4IMD7_DREPO</name>
<evidence type="ECO:0000313" key="4">
    <source>
        <dbReference type="Proteomes" id="UP000828390"/>
    </source>
</evidence>
<gene>
    <name evidence="2" type="ORF">DPMN_158881</name>
    <name evidence="3" type="ORF">DPMN_158884</name>
</gene>
<accession>A0A9D4IMD7</accession>
<dbReference type="Proteomes" id="UP000828390">
    <property type="component" value="Unassembled WGS sequence"/>
</dbReference>
<keyword evidence="4" id="KW-1185">Reference proteome</keyword>
<feature type="region of interest" description="Disordered" evidence="1">
    <location>
        <begin position="35"/>
        <end position="58"/>
    </location>
</feature>